<dbReference type="InParanoid" id="B2WC86"/>
<gene>
    <name evidence="1" type="ORF">PTRG_07595</name>
</gene>
<evidence type="ECO:0000313" key="2">
    <source>
        <dbReference type="Proteomes" id="UP000001471"/>
    </source>
</evidence>
<name>B2WC86_PYRTR</name>
<proteinExistence type="predicted"/>
<organism evidence="1 2">
    <name type="scientific">Pyrenophora tritici-repentis (strain Pt-1C-BFP)</name>
    <name type="common">Wheat tan spot fungus</name>
    <name type="synonym">Drechslera tritici-repentis</name>
    <dbReference type="NCBI Taxonomy" id="426418"/>
    <lineage>
        <taxon>Eukaryota</taxon>
        <taxon>Fungi</taxon>
        <taxon>Dikarya</taxon>
        <taxon>Ascomycota</taxon>
        <taxon>Pezizomycotina</taxon>
        <taxon>Dothideomycetes</taxon>
        <taxon>Pleosporomycetidae</taxon>
        <taxon>Pleosporales</taxon>
        <taxon>Pleosporineae</taxon>
        <taxon>Pleosporaceae</taxon>
        <taxon>Pyrenophora</taxon>
    </lineage>
</organism>
<reference evidence="2" key="1">
    <citation type="journal article" date="2013" name="G3 (Bethesda)">
        <title>Comparative genomics of a plant-pathogenic fungus, Pyrenophora tritici-repentis, reveals transduplication and the impact of repeat elements on pathogenicity and population divergence.</title>
        <authorList>
            <person name="Manning V.A."/>
            <person name="Pandelova I."/>
            <person name="Dhillon B."/>
            <person name="Wilhelm L.J."/>
            <person name="Goodwin S.B."/>
            <person name="Berlin A.M."/>
            <person name="Figueroa M."/>
            <person name="Freitag M."/>
            <person name="Hane J.K."/>
            <person name="Henrissat B."/>
            <person name="Holman W.H."/>
            <person name="Kodira C.D."/>
            <person name="Martin J."/>
            <person name="Oliver R.P."/>
            <person name="Robbertse B."/>
            <person name="Schackwitz W."/>
            <person name="Schwartz D.C."/>
            <person name="Spatafora J.W."/>
            <person name="Turgeon B.G."/>
            <person name="Yandava C."/>
            <person name="Young S."/>
            <person name="Zhou S."/>
            <person name="Zeng Q."/>
            <person name="Grigoriev I.V."/>
            <person name="Ma L.-J."/>
            <person name="Ciuffetti L.M."/>
        </authorList>
    </citation>
    <scope>NUCLEOTIDE SEQUENCE [LARGE SCALE GENOMIC DNA]</scope>
    <source>
        <strain evidence="2">Pt-1C-BFP</strain>
    </source>
</reference>
<protein>
    <submittedName>
        <fullName evidence="1">Uncharacterized protein</fullName>
    </submittedName>
</protein>
<dbReference type="EMBL" id="DS231622">
    <property type="protein sequence ID" value="EDU50514.1"/>
    <property type="molecule type" value="Genomic_DNA"/>
</dbReference>
<evidence type="ECO:0000313" key="1">
    <source>
        <dbReference type="EMBL" id="EDU50514.1"/>
    </source>
</evidence>
<sequence>MLGLQRALAAVSTRDLNGSRRAGKPAESKASETAMIHLTAATAVCGAAEWPRLGAKGPPCIATQWALWARTKFEIPLTLTPRGAFLHIIKPHESRAGQNKVGICTLLAGPAFASRAR</sequence>
<accession>B2WC86</accession>
<dbReference type="Proteomes" id="UP000001471">
    <property type="component" value="Unassembled WGS sequence"/>
</dbReference>
<dbReference type="AlphaFoldDB" id="B2WC86"/>
<dbReference type="HOGENOM" id="CLU_2086011_0_0_1"/>